<dbReference type="SUPFAM" id="SSF53756">
    <property type="entry name" value="UDP-Glycosyltransferase/glycogen phosphorylase"/>
    <property type="match status" value="1"/>
</dbReference>
<feature type="non-terminal residue" evidence="2">
    <location>
        <position position="211"/>
    </location>
</feature>
<feature type="domain" description="Glycosyltransferase subfamily 4-like N-terminal" evidence="1">
    <location>
        <begin position="17"/>
        <end position="193"/>
    </location>
</feature>
<dbReference type="EMBL" id="UINC01021904">
    <property type="protein sequence ID" value="SVA90442.1"/>
    <property type="molecule type" value="Genomic_DNA"/>
</dbReference>
<dbReference type="AlphaFoldDB" id="A0A381ZNL1"/>
<dbReference type="Pfam" id="PF13439">
    <property type="entry name" value="Glyco_transf_4"/>
    <property type="match status" value="1"/>
</dbReference>
<sequence>MISFHSCPALAPGSGKVGGMNVYIIELARELSLLGLEIDIFTRNHLESDRDVSFLAPNVRIVHLDGGPIDAEMDAFTSYIHRFYKQVLGYQYEHRIAYHLVHSHYWMSGLIGQEVSTKNGIPHVLNFHTLEHLKRKAIGPEDPFNDRERIETNLIRVADLIVTSSEHERQSIINLQRSFGRKIVVIPCGVNLSTFRPIKRQAARDRLGICD</sequence>
<name>A0A381ZNL1_9ZZZZ</name>
<organism evidence="2">
    <name type="scientific">marine metagenome</name>
    <dbReference type="NCBI Taxonomy" id="408172"/>
    <lineage>
        <taxon>unclassified sequences</taxon>
        <taxon>metagenomes</taxon>
        <taxon>ecological metagenomes</taxon>
    </lineage>
</organism>
<dbReference type="InterPro" id="IPR028098">
    <property type="entry name" value="Glyco_trans_4-like_N"/>
</dbReference>
<gene>
    <name evidence="2" type="ORF">METZ01_LOCUS143296</name>
</gene>
<evidence type="ECO:0000313" key="2">
    <source>
        <dbReference type="EMBL" id="SVA90442.1"/>
    </source>
</evidence>
<proteinExistence type="predicted"/>
<dbReference type="Gene3D" id="3.40.50.2000">
    <property type="entry name" value="Glycogen Phosphorylase B"/>
    <property type="match status" value="1"/>
</dbReference>
<evidence type="ECO:0000259" key="1">
    <source>
        <dbReference type="Pfam" id="PF13439"/>
    </source>
</evidence>
<reference evidence="2" key="1">
    <citation type="submission" date="2018-05" db="EMBL/GenBank/DDBJ databases">
        <authorList>
            <person name="Lanie J.A."/>
            <person name="Ng W.-L."/>
            <person name="Kazmierczak K.M."/>
            <person name="Andrzejewski T.M."/>
            <person name="Davidsen T.M."/>
            <person name="Wayne K.J."/>
            <person name="Tettelin H."/>
            <person name="Glass J.I."/>
            <person name="Rusch D."/>
            <person name="Podicherti R."/>
            <person name="Tsui H.-C.T."/>
            <person name="Winkler M.E."/>
        </authorList>
    </citation>
    <scope>NUCLEOTIDE SEQUENCE</scope>
</reference>
<protein>
    <recommendedName>
        <fullName evidence="1">Glycosyltransferase subfamily 4-like N-terminal domain-containing protein</fullName>
    </recommendedName>
</protein>
<accession>A0A381ZNL1</accession>